<dbReference type="AlphaFoldDB" id="A0A0N5AJ13"/>
<accession>A0A0N5AJ13</accession>
<evidence type="ECO:0000313" key="2">
    <source>
        <dbReference type="Proteomes" id="UP000046393"/>
    </source>
</evidence>
<keyword evidence="2" id="KW-1185">Reference proteome</keyword>
<evidence type="ECO:0000313" key="3">
    <source>
        <dbReference type="WBParaSite" id="SMUV_0000443001-mRNA-1"/>
    </source>
</evidence>
<dbReference type="WBParaSite" id="SMUV_0000443001-mRNA-1">
    <property type="protein sequence ID" value="SMUV_0000443001-mRNA-1"/>
    <property type="gene ID" value="SMUV_0000443001"/>
</dbReference>
<organism evidence="2 3">
    <name type="scientific">Syphacia muris</name>
    <dbReference type="NCBI Taxonomy" id="451379"/>
    <lineage>
        <taxon>Eukaryota</taxon>
        <taxon>Metazoa</taxon>
        <taxon>Ecdysozoa</taxon>
        <taxon>Nematoda</taxon>
        <taxon>Chromadorea</taxon>
        <taxon>Rhabditida</taxon>
        <taxon>Spirurina</taxon>
        <taxon>Oxyuridomorpha</taxon>
        <taxon>Oxyuroidea</taxon>
        <taxon>Oxyuridae</taxon>
        <taxon>Syphacia</taxon>
    </lineage>
</organism>
<protein>
    <submittedName>
        <fullName evidence="3">Secreted protein</fullName>
    </submittedName>
</protein>
<sequence length="70" mass="7676">MKFLIVLAALLAIAYARCGGSCDCDCDDCYRPPYYLNEPHVPIAVPLLAPALGLRPLGTFVTGSSWYKRK</sequence>
<keyword evidence="1" id="KW-0732">Signal</keyword>
<evidence type="ECO:0000256" key="1">
    <source>
        <dbReference type="SAM" id="SignalP"/>
    </source>
</evidence>
<reference evidence="3" key="1">
    <citation type="submission" date="2017-02" db="UniProtKB">
        <authorList>
            <consortium name="WormBaseParasite"/>
        </authorList>
    </citation>
    <scope>IDENTIFICATION</scope>
</reference>
<proteinExistence type="predicted"/>
<feature type="signal peptide" evidence="1">
    <location>
        <begin position="1"/>
        <end position="16"/>
    </location>
</feature>
<name>A0A0N5AJ13_9BILA</name>
<feature type="chain" id="PRO_5005893150" evidence="1">
    <location>
        <begin position="17"/>
        <end position="70"/>
    </location>
</feature>
<dbReference type="Proteomes" id="UP000046393">
    <property type="component" value="Unplaced"/>
</dbReference>